<comment type="caution">
    <text evidence="2">The sequence shown here is derived from an EMBL/GenBank/DDBJ whole genome shotgun (WGS) entry which is preliminary data.</text>
</comment>
<dbReference type="GO" id="GO:0005525">
    <property type="term" value="F:GTP binding"/>
    <property type="evidence" value="ECO:0007669"/>
    <property type="project" value="InterPro"/>
</dbReference>
<dbReference type="InParanoid" id="A0A0V0QRR7"/>
<dbReference type="GO" id="GO:1990904">
    <property type="term" value="C:ribonucleoprotein complex"/>
    <property type="evidence" value="ECO:0007669"/>
    <property type="project" value="TreeGrafter"/>
</dbReference>
<dbReference type="NCBIfam" id="TIGR00231">
    <property type="entry name" value="small_GTP"/>
    <property type="match status" value="1"/>
</dbReference>
<dbReference type="Gene3D" id="3.40.50.300">
    <property type="entry name" value="P-loop containing nucleotide triphosphate hydrolases"/>
    <property type="match status" value="1"/>
</dbReference>
<dbReference type="GO" id="GO:0005829">
    <property type="term" value="C:cytosol"/>
    <property type="evidence" value="ECO:0007669"/>
    <property type="project" value="TreeGrafter"/>
</dbReference>
<feature type="domain" description="Tr-type G" evidence="1">
    <location>
        <begin position="96"/>
        <end position="264"/>
    </location>
</feature>
<reference evidence="2 3" key="1">
    <citation type="journal article" date="2015" name="Sci. Rep.">
        <title>Genome of the facultative scuticociliatosis pathogen Pseudocohnilembus persalinus provides insight into its virulence through horizontal gene transfer.</title>
        <authorList>
            <person name="Xiong J."/>
            <person name="Wang G."/>
            <person name="Cheng J."/>
            <person name="Tian M."/>
            <person name="Pan X."/>
            <person name="Warren A."/>
            <person name="Jiang C."/>
            <person name="Yuan D."/>
            <person name="Miao W."/>
        </authorList>
    </citation>
    <scope>NUCLEOTIDE SEQUENCE [LARGE SCALE GENOMIC DNA]</scope>
    <source>
        <strain evidence="2">36N120E</strain>
    </source>
</reference>
<dbReference type="Pfam" id="PF00009">
    <property type="entry name" value="GTP_EFTU"/>
    <property type="match status" value="1"/>
</dbReference>
<organism evidence="2 3">
    <name type="scientific">Pseudocohnilembus persalinus</name>
    <name type="common">Ciliate</name>
    <dbReference type="NCBI Taxonomy" id="266149"/>
    <lineage>
        <taxon>Eukaryota</taxon>
        <taxon>Sar</taxon>
        <taxon>Alveolata</taxon>
        <taxon>Ciliophora</taxon>
        <taxon>Intramacronucleata</taxon>
        <taxon>Oligohymenophorea</taxon>
        <taxon>Scuticociliatia</taxon>
        <taxon>Philasterida</taxon>
        <taxon>Pseudocohnilembidae</taxon>
        <taxon>Pseudocohnilembus</taxon>
    </lineage>
</organism>
<dbReference type="InterPro" id="IPR031157">
    <property type="entry name" value="G_TR_CS"/>
</dbReference>
<dbReference type="PROSITE" id="PS51722">
    <property type="entry name" value="G_TR_2"/>
    <property type="match status" value="1"/>
</dbReference>
<sequence length="264" mass="29929">MQKIQKSLLKSVNKNKKLQNLVNQNFISKRKTVNNNFNNTVIKQIKQEFNLRNQLSKFKFCSQVSTEQVPYKSDSIPEEVLQNNDVVQILNSEEQKLFRNVAIVAHVDHGKTTLVDSLLQHCGCNLNHERSLDGNELEKEKGITILSKCTSITYKGHKINVVDTPGHGDFGGEVERIMGMVDSVILLVCATEGPMPQTRYVLQKAIRQGLNPIVVVNKVDRPTARPDDVVNEVFGLFCDLEIDDELLDYPVFFCSGRFVKIKKQ</sequence>
<dbReference type="AlphaFoldDB" id="A0A0V0QRR7"/>
<dbReference type="PRINTS" id="PR00315">
    <property type="entry name" value="ELONGATNFCT"/>
</dbReference>
<evidence type="ECO:0000259" key="1">
    <source>
        <dbReference type="PROSITE" id="PS51722"/>
    </source>
</evidence>
<dbReference type="GO" id="GO:0003924">
    <property type="term" value="F:GTPase activity"/>
    <property type="evidence" value="ECO:0007669"/>
    <property type="project" value="InterPro"/>
</dbReference>
<keyword evidence="2" id="KW-0378">Hydrolase</keyword>
<evidence type="ECO:0000313" key="2">
    <source>
        <dbReference type="EMBL" id="KRX04698.1"/>
    </source>
</evidence>
<dbReference type="PANTHER" id="PTHR42908">
    <property type="entry name" value="TRANSLATION ELONGATION FACTOR-RELATED"/>
    <property type="match status" value="1"/>
</dbReference>
<proteinExistence type="predicted"/>
<dbReference type="InterPro" id="IPR005225">
    <property type="entry name" value="Small_GTP-bd"/>
</dbReference>
<name>A0A0V0QRR7_PSEPJ</name>
<dbReference type="EMBL" id="LDAU01000113">
    <property type="protein sequence ID" value="KRX04698.1"/>
    <property type="molecule type" value="Genomic_DNA"/>
</dbReference>
<dbReference type="PANTHER" id="PTHR42908:SF8">
    <property type="entry name" value="TR-TYPE G DOMAIN-CONTAINING PROTEIN"/>
    <property type="match status" value="1"/>
</dbReference>
<dbReference type="Proteomes" id="UP000054937">
    <property type="component" value="Unassembled WGS sequence"/>
</dbReference>
<dbReference type="InterPro" id="IPR027417">
    <property type="entry name" value="P-loop_NTPase"/>
</dbReference>
<protein>
    <submittedName>
        <fullName evidence="2">p-loop containing nucleoside triphosphate hydrolase</fullName>
    </submittedName>
</protein>
<accession>A0A0V0QRR7</accession>
<dbReference type="OrthoDB" id="364892at2759"/>
<dbReference type="PROSITE" id="PS00301">
    <property type="entry name" value="G_TR_1"/>
    <property type="match status" value="1"/>
</dbReference>
<gene>
    <name evidence="2" type="ORF">PPERSA_09490</name>
</gene>
<keyword evidence="3" id="KW-1185">Reference proteome</keyword>
<dbReference type="InterPro" id="IPR000795">
    <property type="entry name" value="T_Tr_GTP-bd_dom"/>
</dbReference>
<evidence type="ECO:0000313" key="3">
    <source>
        <dbReference type="Proteomes" id="UP000054937"/>
    </source>
</evidence>
<dbReference type="SUPFAM" id="SSF52540">
    <property type="entry name" value="P-loop containing nucleoside triphosphate hydrolases"/>
    <property type="match status" value="1"/>
</dbReference>